<protein>
    <submittedName>
        <fullName evidence="4">Nucleoside hydrolase</fullName>
    </submittedName>
</protein>
<sequence length="335" mass="36141">MSGSAGSDDRQWVVVDTDTGLDDAHSLLYLLAQPDVDVLGITTIYGNCEVEDSARNVAYVLDVAERGDIPIYGGADRPLEGEPSIAWFVHGRDGLGDRGLTGPQPVLQDESAADFLVRIANEHPGRVDLHPLGPLTNIALALEKDPDLLRKFRSVVIMGGAGPYPAPGEATVTDANTANDRLAAERVFRAPNDGNVVMVGVNVTSHALLEEHVTTQLLASDLPWARFAGTTLDAYNDFYQYKWGRRISAAHDGLASVVLHRPEIVTGWIEGPVDFTPHGGSLATRIALTHEGYPLVFGTPEGPTVRAVTSFDLREFRRRFVHALAYGTTRGALDA</sequence>
<name>A0AA97FHI4_9MICO</name>
<dbReference type="RefSeq" id="WP_317139259.1">
    <property type="nucleotide sequence ID" value="NZ_CP118157.1"/>
</dbReference>
<evidence type="ECO:0000256" key="1">
    <source>
        <dbReference type="ARBA" id="ARBA00022801"/>
    </source>
</evidence>
<dbReference type="GO" id="GO:0005829">
    <property type="term" value="C:cytosol"/>
    <property type="evidence" value="ECO:0007669"/>
    <property type="project" value="TreeGrafter"/>
</dbReference>
<dbReference type="SUPFAM" id="SSF53590">
    <property type="entry name" value="Nucleoside hydrolase"/>
    <property type="match status" value="1"/>
</dbReference>
<dbReference type="PANTHER" id="PTHR12304:SF4">
    <property type="entry name" value="URIDINE NUCLEOSIDASE"/>
    <property type="match status" value="1"/>
</dbReference>
<dbReference type="Gene3D" id="3.90.245.10">
    <property type="entry name" value="Ribonucleoside hydrolase-like"/>
    <property type="match status" value="1"/>
</dbReference>
<dbReference type="InterPro" id="IPR023186">
    <property type="entry name" value="IUNH"/>
</dbReference>
<dbReference type="Proteomes" id="UP001305498">
    <property type="component" value="Chromosome"/>
</dbReference>
<dbReference type="PANTHER" id="PTHR12304">
    <property type="entry name" value="INOSINE-URIDINE PREFERRING NUCLEOSIDE HYDROLASE"/>
    <property type="match status" value="1"/>
</dbReference>
<keyword evidence="2" id="KW-0326">Glycosidase</keyword>
<evidence type="ECO:0000313" key="4">
    <source>
        <dbReference type="EMBL" id="WOF22788.1"/>
    </source>
</evidence>
<evidence type="ECO:0000256" key="2">
    <source>
        <dbReference type="ARBA" id="ARBA00023295"/>
    </source>
</evidence>
<dbReference type="Pfam" id="PF01156">
    <property type="entry name" value="IU_nuc_hydro"/>
    <property type="match status" value="1"/>
</dbReference>
<dbReference type="GO" id="GO:0008477">
    <property type="term" value="F:purine nucleosidase activity"/>
    <property type="evidence" value="ECO:0007669"/>
    <property type="project" value="TreeGrafter"/>
</dbReference>
<evidence type="ECO:0000259" key="3">
    <source>
        <dbReference type="Pfam" id="PF01156"/>
    </source>
</evidence>
<keyword evidence="5" id="KW-1185">Reference proteome</keyword>
<dbReference type="KEGG" id="mbet:N8K70_15550"/>
<proteinExistence type="predicted"/>
<keyword evidence="1 4" id="KW-0378">Hydrolase</keyword>
<feature type="domain" description="Inosine/uridine-preferring nucleoside hydrolase" evidence="3">
    <location>
        <begin position="13"/>
        <end position="317"/>
    </location>
</feature>
<reference evidence="4 5" key="1">
    <citation type="submission" date="2023-02" db="EMBL/GenBank/DDBJ databases">
        <title>Microbacterium betulae sp. nov., isolated from birch wood.</title>
        <authorList>
            <person name="Pasciak M."/>
            <person name="Pawlik K.J."/>
            <person name="Martynowski D."/>
            <person name="Laczmanski L."/>
            <person name="Ciekot J."/>
            <person name="Szponar B."/>
            <person name="Wojcik-Fatla A."/>
            <person name="Mackiewicz B."/>
            <person name="Farian E."/>
            <person name="Cholewa G."/>
            <person name="Cholewa A."/>
            <person name="Dutkiewicz J."/>
        </authorList>
    </citation>
    <scope>NUCLEOTIDE SEQUENCE [LARGE SCALE GENOMIC DNA]</scope>
    <source>
        <strain evidence="4 5">AB</strain>
    </source>
</reference>
<accession>A0AA97FHI4</accession>
<gene>
    <name evidence="4" type="ORF">N8K70_15550</name>
</gene>
<dbReference type="AlphaFoldDB" id="A0AA97FHI4"/>
<dbReference type="InterPro" id="IPR036452">
    <property type="entry name" value="Ribo_hydro-like"/>
</dbReference>
<dbReference type="InterPro" id="IPR001910">
    <property type="entry name" value="Inosine/uridine_hydrolase_dom"/>
</dbReference>
<organism evidence="4 5">
    <name type="scientific">Microbacterium betulae</name>
    <dbReference type="NCBI Taxonomy" id="2981139"/>
    <lineage>
        <taxon>Bacteria</taxon>
        <taxon>Bacillati</taxon>
        <taxon>Actinomycetota</taxon>
        <taxon>Actinomycetes</taxon>
        <taxon>Micrococcales</taxon>
        <taxon>Microbacteriaceae</taxon>
        <taxon>Microbacterium</taxon>
    </lineage>
</organism>
<dbReference type="EMBL" id="CP118157">
    <property type="protein sequence ID" value="WOF22788.1"/>
    <property type="molecule type" value="Genomic_DNA"/>
</dbReference>
<dbReference type="GO" id="GO:0006152">
    <property type="term" value="P:purine nucleoside catabolic process"/>
    <property type="evidence" value="ECO:0007669"/>
    <property type="project" value="TreeGrafter"/>
</dbReference>
<evidence type="ECO:0000313" key="5">
    <source>
        <dbReference type="Proteomes" id="UP001305498"/>
    </source>
</evidence>